<accession>A0ABX0L7L8</accession>
<sequence>MRTKLFVLLIFNTVLSAAEDLGKQAPTFAPEKDAREQIKEEIRKKEKSGQLAKFWQDYRAKTIDSIKHPAPLGIKTSYGKRQELRELRFTVPSDYRDIKGKVIVRKGAVIEPLKITPLKTGLIFIDGRDQKQVNYAINKGRSQPLKIVLTAGSPFDLRVKYQGYSWPTGQNIPFYFDQRKAIINSFKMLYGINLNSVPVILSQKGDKLLLEYGM</sequence>
<organism evidence="1 2">
    <name type="scientific">Chromobacterium fluminis</name>
    <dbReference type="NCBI Taxonomy" id="3044269"/>
    <lineage>
        <taxon>Bacteria</taxon>
        <taxon>Pseudomonadati</taxon>
        <taxon>Pseudomonadota</taxon>
        <taxon>Betaproteobacteria</taxon>
        <taxon>Neisseriales</taxon>
        <taxon>Chromobacteriaceae</taxon>
        <taxon>Chromobacterium</taxon>
    </lineage>
</organism>
<reference evidence="1 2" key="1">
    <citation type="submission" date="2020-03" db="EMBL/GenBank/DDBJ databases">
        <title>Draft genome sequence of environmentally isolated cultures.</title>
        <authorList>
            <person name="Wilson H.S."/>
            <person name="De Leon M.E."/>
        </authorList>
    </citation>
    <scope>NUCLEOTIDE SEQUENCE [LARGE SCALE GENOMIC DNA]</scope>
    <source>
        <strain evidence="1 2">HSC-31F16</strain>
    </source>
</reference>
<proteinExistence type="predicted"/>
<dbReference type="EMBL" id="JAAOMA010000042">
    <property type="protein sequence ID" value="NHR07809.1"/>
    <property type="molecule type" value="Genomic_DNA"/>
</dbReference>
<dbReference type="RefSeq" id="WP_166453557.1">
    <property type="nucleotide sequence ID" value="NZ_JAAOMA010000042.1"/>
</dbReference>
<comment type="caution">
    <text evidence="1">The sequence shown here is derived from an EMBL/GenBank/DDBJ whole genome shotgun (WGS) entry which is preliminary data.</text>
</comment>
<gene>
    <name evidence="1" type="ORF">HA052_21700</name>
</gene>
<evidence type="ECO:0000313" key="1">
    <source>
        <dbReference type="EMBL" id="NHR07809.1"/>
    </source>
</evidence>
<keyword evidence="2" id="KW-1185">Reference proteome</keyword>
<dbReference type="Proteomes" id="UP001515641">
    <property type="component" value="Unassembled WGS sequence"/>
</dbReference>
<evidence type="ECO:0000313" key="2">
    <source>
        <dbReference type="Proteomes" id="UP001515641"/>
    </source>
</evidence>
<name>A0ABX0L7L8_9NEIS</name>
<protein>
    <submittedName>
        <fullName evidence="1">Conjugal transfer protein</fullName>
    </submittedName>
</protein>